<protein>
    <submittedName>
        <fullName evidence="2">Uncharacterized protein</fullName>
    </submittedName>
</protein>
<proteinExistence type="predicted"/>
<accession>A0A5N6RRE6</accession>
<keyword evidence="3" id="KW-1185">Reference proteome</keyword>
<sequence>MPASMTAPMPNHMRSHQLSVFFIPFWLRALTSTSSVWSKRPVGTRRRCQCGPHEGCLKEEAIGFFEEGGGCAAE</sequence>
<feature type="chain" id="PRO_5024458996" evidence="1">
    <location>
        <begin position="34"/>
        <end position="74"/>
    </location>
</feature>
<feature type="signal peptide" evidence="1">
    <location>
        <begin position="1"/>
        <end position="33"/>
    </location>
</feature>
<keyword evidence="1" id="KW-0732">Signal</keyword>
<organism evidence="2 3">
    <name type="scientific">Carpinus fangiana</name>
    <dbReference type="NCBI Taxonomy" id="176857"/>
    <lineage>
        <taxon>Eukaryota</taxon>
        <taxon>Viridiplantae</taxon>
        <taxon>Streptophyta</taxon>
        <taxon>Embryophyta</taxon>
        <taxon>Tracheophyta</taxon>
        <taxon>Spermatophyta</taxon>
        <taxon>Magnoliopsida</taxon>
        <taxon>eudicotyledons</taxon>
        <taxon>Gunneridae</taxon>
        <taxon>Pentapetalae</taxon>
        <taxon>rosids</taxon>
        <taxon>fabids</taxon>
        <taxon>Fagales</taxon>
        <taxon>Betulaceae</taxon>
        <taxon>Carpinus</taxon>
    </lineage>
</organism>
<name>A0A5N6RRE6_9ROSI</name>
<dbReference type="OrthoDB" id="10652900at2759"/>
<evidence type="ECO:0000313" key="3">
    <source>
        <dbReference type="Proteomes" id="UP000327013"/>
    </source>
</evidence>
<dbReference type="EMBL" id="CM017328">
    <property type="protein sequence ID" value="KAE8124988.1"/>
    <property type="molecule type" value="Genomic_DNA"/>
</dbReference>
<evidence type="ECO:0000313" key="2">
    <source>
        <dbReference type="EMBL" id="KAE8124988.1"/>
    </source>
</evidence>
<gene>
    <name evidence="2" type="ORF">FH972_019826</name>
</gene>
<dbReference type="AlphaFoldDB" id="A0A5N6RRE6"/>
<evidence type="ECO:0000256" key="1">
    <source>
        <dbReference type="SAM" id="SignalP"/>
    </source>
</evidence>
<reference evidence="2 3" key="1">
    <citation type="submission" date="2019-06" db="EMBL/GenBank/DDBJ databases">
        <title>A chromosomal-level reference genome of Carpinus fangiana (Coryloideae, Betulaceae).</title>
        <authorList>
            <person name="Yang X."/>
            <person name="Wang Z."/>
            <person name="Zhang L."/>
            <person name="Hao G."/>
            <person name="Liu J."/>
            <person name="Yang Y."/>
        </authorList>
    </citation>
    <scope>NUCLEOTIDE SEQUENCE [LARGE SCALE GENOMIC DNA]</scope>
    <source>
        <strain evidence="2">Cfa_2016G</strain>
        <tissue evidence="2">Leaf</tissue>
    </source>
</reference>
<dbReference type="Proteomes" id="UP000327013">
    <property type="component" value="Chromosome 8"/>
</dbReference>